<proteinExistence type="predicted"/>
<protein>
    <submittedName>
        <fullName evidence="2">Stage III sporulation protein AE</fullName>
    </submittedName>
</protein>
<feature type="transmembrane region" description="Helical" evidence="1">
    <location>
        <begin position="21"/>
        <end position="41"/>
    </location>
</feature>
<dbReference type="Proteomes" id="UP001546774">
    <property type="component" value="Unassembled WGS sequence"/>
</dbReference>
<evidence type="ECO:0000256" key="1">
    <source>
        <dbReference type="SAM" id="Phobius"/>
    </source>
</evidence>
<evidence type="ECO:0000313" key="3">
    <source>
        <dbReference type="Proteomes" id="UP001546774"/>
    </source>
</evidence>
<sequence>MYWVIKVSYRKRNAAGEKRFFGIRVLGVMAAVCVSLAAAGMRAEPVSAATGTQIVLEAAADTVQEAGYGDYDYSAIDRAVRQNSGYSISFQEIINQITGEDGVTGQGIFPVLNKTFLQVITGSKTAVVQIIILALFSAAIRCFGPSACKEQISDTAQMILSISLTAVLIASFYTACTISTDTLEGCISVYKAVVPVFFSAVAFASGNVTAAVYYEIVLMLITTVNLLFKSVLIKVDQIYMLISMADAVAKEERFTKAAELCVQVMKWSGRTALVVFTGLGGLKGMLVPVSETYKKKMLYRAVQTLPGVGSSIETVTQTVWGAAKIIKNGIGMAAVIAVLIVCAVPVLKLVLMAVLFKVTAAVIEPVADKRVVKAVNALGTAVGMLLMTVLAAVSLFLLMLAMIVMMTGLQ</sequence>
<organism evidence="2 3">
    <name type="scientific">Lachnospira intestinalis</name>
    <dbReference type="NCBI Taxonomy" id="3133158"/>
    <lineage>
        <taxon>Bacteria</taxon>
        <taxon>Bacillati</taxon>
        <taxon>Bacillota</taxon>
        <taxon>Clostridia</taxon>
        <taxon>Lachnospirales</taxon>
        <taxon>Lachnospiraceae</taxon>
        <taxon>Lachnospira</taxon>
    </lineage>
</organism>
<keyword evidence="3" id="KW-1185">Reference proteome</keyword>
<feature type="transmembrane region" description="Helical" evidence="1">
    <location>
        <begin position="333"/>
        <end position="356"/>
    </location>
</feature>
<comment type="caution">
    <text evidence="2">The sequence shown here is derived from an EMBL/GenBank/DDBJ whole genome shotgun (WGS) entry which is preliminary data.</text>
</comment>
<accession>A0ABV1H3X1</accession>
<feature type="transmembrane region" description="Helical" evidence="1">
    <location>
        <begin position="376"/>
        <end position="404"/>
    </location>
</feature>
<feature type="transmembrane region" description="Helical" evidence="1">
    <location>
        <begin position="156"/>
        <end position="175"/>
    </location>
</feature>
<reference evidence="2" key="1">
    <citation type="submission" date="2024-03" db="EMBL/GenBank/DDBJ databases">
        <title>Human intestinal bacterial collection.</title>
        <authorList>
            <person name="Pauvert C."/>
            <person name="Hitch T.C.A."/>
            <person name="Clavel T."/>
        </authorList>
    </citation>
    <scope>NUCLEOTIDE SEQUENCE [LARGE SCALE GENOMIC DNA]</scope>
    <source>
        <strain evidence="2">CLA-AA-H89B</strain>
    </source>
</reference>
<dbReference type="EMBL" id="JBBMFS010000002">
    <property type="protein sequence ID" value="MEQ2554170.1"/>
    <property type="molecule type" value="Genomic_DNA"/>
</dbReference>
<name>A0ABV1H3X1_9FIRM</name>
<keyword evidence="1" id="KW-1133">Transmembrane helix</keyword>
<keyword evidence="1" id="KW-0472">Membrane</keyword>
<dbReference type="Pfam" id="PF09546">
    <property type="entry name" value="Spore_III_AE"/>
    <property type="match status" value="1"/>
</dbReference>
<evidence type="ECO:0000313" key="2">
    <source>
        <dbReference type="EMBL" id="MEQ2554170.1"/>
    </source>
</evidence>
<dbReference type="InterPro" id="IPR014194">
    <property type="entry name" value="Spore_III_AE"/>
</dbReference>
<keyword evidence="1" id="KW-0812">Transmembrane</keyword>
<gene>
    <name evidence="2" type="ORF">WMO37_03945</name>
</gene>
<feature type="transmembrane region" description="Helical" evidence="1">
    <location>
        <begin position="126"/>
        <end position="144"/>
    </location>
</feature>